<name>A0ABP5JT37_9ACTN</name>
<feature type="compositionally biased region" description="Basic and acidic residues" evidence="1">
    <location>
        <begin position="146"/>
        <end position="162"/>
    </location>
</feature>
<proteinExistence type="predicted"/>
<reference evidence="4" key="1">
    <citation type="journal article" date="2019" name="Int. J. Syst. Evol. Microbiol.">
        <title>The Global Catalogue of Microorganisms (GCM) 10K type strain sequencing project: providing services to taxonomists for standard genome sequencing and annotation.</title>
        <authorList>
            <consortium name="The Broad Institute Genomics Platform"/>
            <consortium name="The Broad Institute Genome Sequencing Center for Infectious Disease"/>
            <person name="Wu L."/>
            <person name="Ma J."/>
        </authorList>
    </citation>
    <scope>NUCLEOTIDE SEQUENCE [LARGE SCALE GENOMIC DNA]</scope>
    <source>
        <strain evidence="4">JCM 14559</strain>
    </source>
</reference>
<dbReference type="RefSeq" id="WP_344558368.1">
    <property type="nucleotide sequence ID" value="NZ_BAAANS010000079.1"/>
</dbReference>
<feature type="compositionally biased region" description="Low complexity" evidence="1">
    <location>
        <begin position="40"/>
        <end position="49"/>
    </location>
</feature>
<dbReference type="Pfam" id="PF18970">
    <property type="entry name" value="DUF5709"/>
    <property type="match status" value="1"/>
</dbReference>
<keyword evidence="4" id="KW-1185">Reference proteome</keyword>
<feature type="region of interest" description="Disordered" evidence="1">
    <location>
        <begin position="1"/>
        <end position="49"/>
    </location>
</feature>
<feature type="compositionally biased region" description="Acidic residues" evidence="1">
    <location>
        <begin position="11"/>
        <end position="34"/>
    </location>
</feature>
<feature type="region of interest" description="Disordered" evidence="1">
    <location>
        <begin position="61"/>
        <end position="162"/>
    </location>
</feature>
<evidence type="ECO:0000259" key="2">
    <source>
        <dbReference type="Pfam" id="PF18970"/>
    </source>
</evidence>
<evidence type="ECO:0000256" key="1">
    <source>
        <dbReference type="SAM" id="MobiDB-lite"/>
    </source>
</evidence>
<gene>
    <name evidence="3" type="ORF">GCM10009759_71290</name>
</gene>
<dbReference type="Proteomes" id="UP001500897">
    <property type="component" value="Unassembled WGS sequence"/>
</dbReference>
<feature type="domain" description="DUF5709" evidence="2">
    <location>
        <begin position="88"/>
        <end position="125"/>
    </location>
</feature>
<protein>
    <recommendedName>
        <fullName evidence="2">DUF5709 domain-containing protein</fullName>
    </recommendedName>
</protein>
<comment type="caution">
    <text evidence="3">The sequence shown here is derived from an EMBL/GenBank/DDBJ whole genome shotgun (WGS) entry which is preliminary data.</text>
</comment>
<feature type="compositionally biased region" description="Acidic residues" evidence="1">
    <location>
        <begin position="69"/>
        <end position="79"/>
    </location>
</feature>
<dbReference type="EMBL" id="BAAANS010000079">
    <property type="protein sequence ID" value="GAA2121523.1"/>
    <property type="molecule type" value="Genomic_DNA"/>
</dbReference>
<evidence type="ECO:0000313" key="3">
    <source>
        <dbReference type="EMBL" id="GAA2121523.1"/>
    </source>
</evidence>
<feature type="compositionally biased region" description="Acidic residues" evidence="1">
    <location>
        <begin position="125"/>
        <end position="134"/>
    </location>
</feature>
<organism evidence="3 4">
    <name type="scientific">Kitasatospora saccharophila</name>
    <dbReference type="NCBI Taxonomy" id="407973"/>
    <lineage>
        <taxon>Bacteria</taxon>
        <taxon>Bacillati</taxon>
        <taxon>Actinomycetota</taxon>
        <taxon>Actinomycetes</taxon>
        <taxon>Kitasatosporales</taxon>
        <taxon>Streptomycetaceae</taxon>
        <taxon>Kitasatospora</taxon>
    </lineage>
</organism>
<accession>A0ABP5JT37</accession>
<sequence length="162" mass="16553">MTDPAPQDPLPAEDDGVLDPADSLEVDDLDEDPLETGIVTADGYRGATGYGTTAAEAAAGESLDRLLAEEEPDTPDPDVDDRWSGGPGPRAGRLVAEGTDLLAADAGPDGGAAGAEEAAVHLTDEDAELDDADGSESLADAIGFTARDDLRDTDPDAGDDYR</sequence>
<evidence type="ECO:0000313" key="4">
    <source>
        <dbReference type="Proteomes" id="UP001500897"/>
    </source>
</evidence>
<dbReference type="InterPro" id="IPR043763">
    <property type="entry name" value="DUF5709"/>
</dbReference>